<dbReference type="PANTHER" id="PTHR11802">
    <property type="entry name" value="SERINE PROTEASE FAMILY S10 SERINE CARBOXYPEPTIDASE"/>
    <property type="match status" value="1"/>
</dbReference>
<feature type="transmembrane region" description="Helical" evidence="8">
    <location>
        <begin position="83"/>
        <end position="100"/>
    </location>
</feature>
<evidence type="ECO:0000256" key="2">
    <source>
        <dbReference type="ARBA" id="ARBA00022645"/>
    </source>
</evidence>
<name>A0A834MPV1_RHYFE</name>
<keyword evidence="10" id="KW-1185">Reference proteome</keyword>
<evidence type="ECO:0000256" key="1">
    <source>
        <dbReference type="ARBA" id="ARBA00009431"/>
    </source>
</evidence>
<dbReference type="PRINTS" id="PR00724">
    <property type="entry name" value="CRBOXYPTASEC"/>
</dbReference>
<comment type="similarity">
    <text evidence="1 7">Belongs to the peptidase S10 family.</text>
</comment>
<keyword evidence="3 7" id="KW-0645">Protease</keyword>
<gene>
    <name evidence="9" type="ORF">GWI33_000128</name>
</gene>
<dbReference type="GO" id="GO:0006508">
    <property type="term" value="P:proteolysis"/>
    <property type="evidence" value="ECO:0007669"/>
    <property type="project" value="UniProtKB-KW"/>
</dbReference>
<keyword evidence="2 7" id="KW-0121">Carboxypeptidase</keyword>
<reference evidence="9" key="1">
    <citation type="submission" date="2020-08" db="EMBL/GenBank/DDBJ databases">
        <title>Genome sequencing and assembly of the red palm weevil Rhynchophorus ferrugineus.</title>
        <authorList>
            <person name="Dias G.B."/>
            <person name="Bergman C.M."/>
            <person name="Manee M."/>
        </authorList>
    </citation>
    <scope>NUCLEOTIDE SEQUENCE</scope>
    <source>
        <strain evidence="9">AA-2017</strain>
        <tissue evidence="9">Whole larva</tissue>
    </source>
</reference>
<keyword evidence="6" id="KW-0325">Glycoprotein</keyword>
<dbReference type="EC" id="3.4.16.-" evidence="7"/>
<dbReference type="OrthoDB" id="443318at2759"/>
<evidence type="ECO:0000256" key="8">
    <source>
        <dbReference type="SAM" id="Phobius"/>
    </source>
</evidence>
<evidence type="ECO:0000256" key="6">
    <source>
        <dbReference type="ARBA" id="ARBA00023180"/>
    </source>
</evidence>
<dbReference type="InterPro" id="IPR029058">
    <property type="entry name" value="AB_hydrolase_fold"/>
</dbReference>
<accession>A0A834MPV1</accession>
<dbReference type="PROSITE" id="PS00131">
    <property type="entry name" value="CARBOXYPEPT_SER_SER"/>
    <property type="match status" value="3"/>
</dbReference>
<dbReference type="PROSITE" id="PS00560">
    <property type="entry name" value="CARBOXYPEPT_SER_HIS"/>
    <property type="match status" value="3"/>
</dbReference>
<evidence type="ECO:0000256" key="7">
    <source>
        <dbReference type="RuleBase" id="RU361156"/>
    </source>
</evidence>
<keyword evidence="4" id="KW-0732">Signal</keyword>
<keyword evidence="8" id="KW-1133">Transmembrane helix</keyword>
<evidence type="ECO:0000256" key="5">
    <source>
        <dbReference type="ARBA" id="ARBA00022801"/>
    </source>
</evidence>
<dbReference type="SUPFAM" id="SSF53474">
    <property type="entry name" value="alpha/beta-Hydrolases"/>
    <property type="match status" value="3"/>
</dbReference>
<dbReference type="InterPro" id="IPR033124">
    <property type="entry name" value="Ser_caboxypep_his_AS"/>
</dbReference>
<keyword evidence="8" id="KW-0472">Membrane</keyword>
<evidence type="ECO:0000256" key="3">
    <source>
        <dbReference type="ARBA" id="ARBA00022670"/>
    </source>
</evidence>
<dbReference type="Proteomes" id="UP000625711">
    <property type="component" value="Unassembled WGS sequence"/>
</dbReference>
<keyword evidence="8" id="KW-0812">Transmembrane</keyword>
<organism evidence="9 10">
    <name type="scientific">Rhynchophorus ferrugineus</name>
    <name type="common">Red palm weevil</name>
    <name type="synonym">Curculio ferrugineus</name>
    <dbReference type="NCBI Taxonomy" id="354439"/>
    <lineage>
        <taxon>Eukaryota</taxon>
        <taxon>Metazoa</taxon>
        <taxon>Ecdysozoa</taxon>
        <taxon>Arthropoda</taxon>
        <taxon>Hexapoda</taxon>
        <taxon>Insecta</taxon>
        <taxon>Pterygota</taxon>
        <taxon>Neoptera</taxon>
        <taxon>Endopterygota</taxon>
        <taxon>Coleoptera</taxon>
        <taxon>Polyphaga</taxon>
        <taxon>Cucujiformia</taxon>
        <taxon>Curculionidae</taxon>
        <taxon>Dryophthorinae</taxon>
        <taxon>Rhynchophorus</taxon>
    </lineage>
</organism>
<feature type="transmembrane region" description="Helical" evidence="8">
    <location>
        <begin position="6"/>
        <end position="28"/>
    </location>
</feature>
<keyword evidence="5 7" id="KW-0378">Hydrolase</keyword>
<sequence>MDNLDILRNTLLPTCLGIIPIIINYVLFTQQFYSTASELSKYAINLILDVINQQIFETFLNCLIIHRVFVILSSACSNTMKNLVFIFLAVVFYVNARVTYPNVYKPIQTLELTSDEDVGDPLILTPLLKENKIEEARQKSTVNITGFETVESYSGFFTVDENFDSNLFFWFFPSENDFQNDPVLLWLQGGPGASSLYALFCENGPLIVLNGDQLSLREYSWTKNHSVLYIDNPAGTGFSFTNGGYAQNETKVGEDLYQALVQFFTLFPEIAENPFFVTGESYAGKYIPAIGYAIYLHRNTEDIQINLKGLLIGDGLTDPENQISEYGNYLYELGFIDQNGKEEFIKYQNETIQYIQQNDFLKAFDTFDILLNGDFTSPTVFQNLTGFSSYFNYLYRPSPDDDNSYEAFLQSADVRKAIHVGNLSYSSENVEENLREDLLQSVAPWVAELLSNYRMLFFNGQLDIIVAYPLTINFLNNLEFSGSDEYKTAPRSIWTVDDEVAGYVKVAANLTEVLVRNSGHMVPMDQPKWAYDLVYKFFGSEKVQSRGEKRAVHKVQYIRKRTVNKRWWRNTKNKLKSITTENTVKSSTEKMFRFIFIAILLVTLILDTESRSFISKVYPKFKQSQPEIGEFPGVPVILTPLIESGKIYDARLASQVQFNGFLGKTSFSGYFTVDKTYESNLFFWYFPCETGDKDAPLLLWLQGGPGATSLIGIFVENGPFETKFEHGLRERTTSWTKNHSVIYIDNPVGTGYSFTTGGYAQNQTIVGEHIYRALKQFFTVFPEEKKKDFYITGESYAGKYIPAVAYTIYQKNSGQNETINLKGLAIGDGFCDPINQLEYADYLYQIGLYDASTRDNIKNLEKQGLQMIQNKQFAEAARFFDSLMDGDFSNTTKFKNATGFDNYDNFLYPIDPLNTGMELMAKYIVQDDVRAAIHVGNATFNEDSAVEENLLEDLMQSVTPWITELLKHYKILFYNGQLDIIVGYPLTVNFLNHLDFNAATEYQTAARHQWIVDSNIAGYVKQAGNLTEILVRNAGHMVPADQPEWALDMITRFSHGSLVYITTNSKMNTVFFIFGLYIIKQSEGYYKDKPLPHRELEDVGEPLIVTPYIENGSINEAQQKAKVTYSELTKNNLTSYSGYFTVDKTYNSNLFFWFFLSENNPSEDPVILWLQGGPGASSLYGLFTENGPYEVNENLELSYRDYSWTRDHSVLFIDNPAGTGFSFTDSGFAQNETKVGDDLYSALVQFFTLFPDLQNNDFYVTGESYGGKYVPSISYTIHKNNPGADLKINLQGFAIGNPLSDPINQADYGSYMYYLGLIDSNLKTNLKSLHAMFTCAIRRQEYEKATNLLETIRSKMHNSNGLPNVYNHQAIEEEDPEYFATYLSQDELRPQVHVGNVEYGISSDTVYDNLLADKSKSIAPWIEELLNNYRALFYNGQLDTADPYPLMVNFLKKLSFNGHDEYLAGERQIWRVGDEIAGYWKTGGYLTEVLVRDAGHMVPTFQPKWSYDLIYKFVRNTTLD</sequence>
<dbReference type="PANTHER" id="PTHR11802:SF472">
    <property type="entry name" value="SERINE CARBOXYPEPTIDASE CPVL-RELATED"/>
    <property type="match status" value="1"/>
</dbReference>
<dbReference type="GO" id="GO:0004185">
    <property type="term" value="F:serine-type carboxypeptidase activity"/>
    <property type="evidence" value="ECO:0007669"/>
    <property type="project" value="UniProtKB-UniRule"/>
</dbReference>
<dbReference type="EMBL" id="JAACXV010000001">
    <property type="protein sequence ID" value="KAF7288074.1"/>
    <property type="molecule type" value="Genomic_DNA"/>
</dbReference>
<dbReference type="InterPro" id="IPR001563">
    <property type="entry name" value="Peptidase_S10"/>
</dbReference>
<evidence type="ECO:0000256" key="4">
    <source>
        <dbReference type="ARBA" id="ARBA00022729"/>
    </source>
</evidence>
<proteinExistence type="inferred from homology"/>
<dbReference type="Gene3D" id="3.40.50.1820">
    <property type="entry name" value="alpha/beta hydrolase"/>
    <property type="match status" value="3"/>
</dbReference>
<evidence type="ECO:0000313" key="9">
    <source>
        <dbReference type="EMBL" id="KAF7288074.1"/>
    </source>
</evidence>
<dbReference type="Pfam" id="PF00450">
    <property type="entry name" value="Peptidase_S10"/>
    <property type="match status" value="3"/>
</dbReference>
<protein>
    <recommendedName>
        <fullName evidence="7">Carboxypeptidase</fullName>
        <ecNumber evidence="7">3.4.16.-</ecNumber>
    </recommendedName>
</protein>
<dbReference type="FunFam" id="3.40.50.1820:FF:000096">
    <property type="entry name" value="Carboxypeptidase vitellogenic-like"/>
    <property type="match status" value="2"/>
</dbReference>
<comment type="caution">
    <text evidence="9">The sequence shown here is derived from an EMBL/GenBank/DDBJ whole genome shotgun (WGS) entry which is preliminary data.</text>
</comment>
<evidence type="ECO:0000313" key="10">
    <source>
        <dbReference type="Proteomes" id="UP000625711"/>
    </source>
</evidence>
<dbReference type="InterPro" id="IPR018202">
    <property type="entry name" value="Ser_caboxypep_ser_AS"/>
</dbReference>